<evidence type="ECO:0000259" key="5">
    <source>
        <dbReference type="PROSITE" id="PS50808"/>
    </source>
</evidence>
<evidence type="ECO:0000313" key="7">
    <source>
        <dbReference type="Proteomes" id="UP000078542"/>
    </source>
</evidence>
<dbReference type="Pfam" id="PF02892">
    <property type="entry name" value="zf-BED"/>
    <property type="match status" value="1"/>
</dbReference>
<dbReference type="PROSITE" id="PS50808">
    <property type="entry name" value="ZF_BED"/>
    <property type="match status" value="1"/>
</dbReference>
<dbReference type="GO" id="GO:0008270">
    <property type="term" value="F:zinc ion binding"/>
    <property type="evidence" value="ECO:0007669"/>
    <property type="project" value="UniProtKB-KW"/>
</dbReference>
<dbReference type="InterPro" id="IPR003656">
    <property type="entry name" value="Znf_BED"/>
</dbReference>
<protein>
    <recommendedName>
        <fullName evidence="5">BED-type domain-containing protein</fullName>
    </recommendedName>
</protein>
<keyword evidence="1" id="KW-0479">Metal-binding</keyword>
<keyword evidence="3" id="KW-0862">Zinc</keyword>
<dbReference type="InterPro" id="IPR036236">
    <property type="entry name" value="Znf_C2H2_sf"/>
</dbReference>
<feature type="domain" description="BED-type" evidence="5">
    <location>
        <begin position="7"/>
        <end position="57"/>
    </location>
</feature>
<gene>
    <name evidence="6" type="ORF">ALC62_05869</name>
</gene>
<dbReference type="AlphaFoldDB" id="A0A151IJ94"/>
<sequence>MDKEKNTFKSVVWKYFKKKDSISAICILCRKILKHGGNTTNLKQHLQRKHIFYLQHDDLSENYETIDEDADKNIENVDINDNAINFIDTHSDDSDINKTKDVTKKYTKKNI</sequence>
<dbReference type="SUPFAM" id="SSF57667">
    <property type="entry name" value="beta-beta-alpha zinc fingers"/>
    <property type="match status" value="1"/>
</dbReference>
<keyword evidence="7" id="KW-1185">Reference proteome</keyword>
<dbReference type="GO" id="GO:0003677">
    <property type="term" value="F:DNA binding"/>
    <property type="evidence" value="ECO:0007669"/>
    <property type="project" value="InterPro"/>
</dbReference>
<organism evidence="6 7">
    <name type="scientific">Cyphomyrmex costatus</name>
    <dbReference type="NCBI Taxonomy" id="456900"/>
    <lineage>
        <taxon>Eukaryota</taxon>
        <taxon>Metazoa</taxon>
        <taxon>Ecdysozoa</taxon>
        <taxon>Arthropoda</taxon>
        <taxon>Hexapoda</taxon>
        <taxon>Insecta</taxon>
        <taxon>Pterygota</taxon>
        <taxon>Neoptera</taxon>
        <taxon>Endopterygota</taxon>
        <taxon>Hymenoptera</taxon>
        <taxon>Apocrita</taxon>
        <taxon>Aculeata</taxon>
        <taxon>Formicoidea</taxon>
        <taxon>Formicidae</taxon>
        <taxon>Myrmicinae</taxon>
        <taxon>Cyphomyrmex</taxon>
    </lineage>
</organism>
<dbReference type="SMART" id="SM00614">
    <property type="entry name" value="ZnF_BED"/>
    <property type="match status" value="1"/>
</dbReference>
<accession>A0A151IJ94</accession>
<reference evidence="6 7" key="1">
    <citation type="submission" date="2016-03" db="EMBL/GenBank/DDBJ databases">
        <title>Cyphomyrmex costatus WGS genome.</title>
        <authorList>
            <person name="Nygaard S."/>
            <person name="Hu H."/>
            <person name="Boomsma J."/>
            <person name="Zhang G."/>
        </authorList>
    </citation>
    <scope>NUCLEOTIDE SEQUENCE [LARGE SCALE GENOMIC DNA]</scope>
    <source>
        <strain evidence="6">MS0001</strain>
        <tissue evidence="6">Whole body</tissue>
    </source>
</reference>
<evidence type="ECO:0000256" key="1">
    <source>
        <dbReference type="ARBA" id="ARBA00022723"/>
    </source>
</evidence>
<evidence type="ECO:0000256" key="4">
    <source>
        <dbReference type="PROSITE-ProRule" id="PRU00027"/>
    </source>
</evidence>
<dbReference type="EMBL" id="KQ977369">
    <property type="protein sequence ID" value="KYN03288.1"/>
    <property type="molecule type" value="Genomic_DNA"/>
</dbReference>
<dbReference type="Proteomes" id="UP000078542">
    <property type="component" value="Unassembled WGS sequence"/>
</dbReference>
<keyword evidence="2 4" id="KW-0863">Zinc-finger</keyword>
<proteinExistence type="predicted"/>
<evidence type="ECO:0000256" key="2">
    <source>
        <dbReference type="ARBA" id="ARBA00022771"/>
    </source>
</evidence>
<evidence type="ECO:0000313" key="6">
    <source>
        <dbReference type="EMBL" id="KYN03288.1"/>
    </source>
</evidence>
<name>A0A151IJ94_9HYME</name>
<evidence type="ECO:0000256" key="3">
    <source>
        <dbReference type="ARBA" id="ARBA00022833"/>
    </source>
</evidence>